<sequence length="64" mass="7082">MTRRYWVIGGEYEGADFNALVPGTEKLVGPFENEGRARTEWTRLSCSPAATATTRYSIAAEAVR</sequence>
<dbReference type="Gene3D" id="3.30.70.2400">
    <property type="entry name" value="Uncharacterised protein PF13773, DUF4170"/>
    <property type="match status" value="1"/>
</dbReference>
<dbReference type="Pfam" id="PF13773">
    <property type="entry name" value="DUF4170"/>
    <property type="match status" value="1"/>
</dbReference>
<evidence type="ECO:0008006" key="3">
    <source>
        <dbReference type="Google" id="ProtNLM"/>
    </source>
</evidence>
<accession>A0ABU3Q7Y4</accession>
<evidence type="ECO:0000313" key="2">
    <source>
        <dbReference type="Proteomes" id="UP001259572"/>
    </source>
</evidence>
<keyword evidence="2" id="KW-1185">Reference proteome</keyword>
<comment type="caution">
    <text evidence="1">The sequence shown here is derived from an EMBL/GenBank/DDBJ whole genome shotgun (WGS) entry which is preliminary data.</text>
</comment>
<dbReference type="InterPro" id="IPR025226">
    <property type="entry name" value="DUF4170"/>
</dbReference>
<evidence type="ECO:0000313" key="1">
    <source>
        <dbReference type="EMBL" id="MDT9599523.1"/>
    </source>
</evidence>
<dbReference type="Proteomes" id="UP001259572">
    <property type="component" value="Unassembled WGS sequence"/>
</dbReference>
<protein>
    <recommendedName>
        <fullName evidence="3">DUF4170 domain-containing protein</fullName>
    </recommendedName>
</protein>
<dbReference type="EMBL" id="JAVUPU010000005">
    <property type="protein sequence ID" value="MDT9599523.1"/>
    <property type="molecule type" value="Genomic_DNA"/>
</dbReference>
<gene>
    <name evidence="1" type="ORF">RQX22_11235</name>
</gene>
<dbReference type="RefSeq" id="WP_315726529.1">
    <property type="nucleotide sequence ID" value="NZ_JAVUPU010000005.1"/>
</dbReference>
<name>A0ABU3Q7Y4_9SPHN</name>
<reference evidence="1 2" key="1">
    <citation type="submission" date="2023-05" db="EMBL/GenBank/DDBJ databases">
        <authorList>
            <person name="Guo Y."/>
        </authorList>
    </citation>
    <scope>NUCLEOTIDE SEQUENCE [LARGE SCALE GENOMIC DNA]</scope>
    <source>
        <strain evidence="1 2">GR2756</strain>
    </source>
</reference>
<proteinExistence type="predicted"/>
<organism evidence="1 2">
    <name type="scientific">Sphingosinicella rhizophila</name>
    <dbReference type="NCBI Taxonomy" id="3050082"/>
    <lineage>
        <taxon>Bacteria</taxon>
        <taxon>Pseudomonadati</taxon>
        <taxon>Pseudomonadota</taxon>
        <taxon>Alphaproteobacteria</taxon>
        <taxon>Sphingomonadales</taxon>
        <taxon>Sphingosinicellaceae</taxon>
        <taxon>Sphingosinicella</taxon>
    </lineage>
</organism>